<comment type="caution">
    <text evidence="16">The sequence shown here is derived from an EMBL/GenBank/DDBJ whole genome shotgun (WGS) entry which is preliminary data.</text>
</comment>
<evidence type="ECO:0000256" key="3">
    <source>
        <dbReference type="ARBA" id="ARBA00022554"/>
    </source>
</evidence>
<keyword evidence="9" id="KW-1015">Disulfide bond</keyword>
<comment type="subcellular location">
    <subcellularLocation>
        <location evidence="1">Vacuole</location>
    </subcellularLocation>
</comment>
<keyword evidence="7 13" id="KW-0378">Hydrolase</keyword>
<dbReference type="FunFam" id="1.10.287.410:FF:000001">
    <property type="entry name" value="Carboxypeptidase Y"/>
    <property type="match status" value="1"/>
</dbReference>
<keyword evidence="17" id="KW-1185">Reference proteome</keyword>
<dbReference type="InterPro" id="IPR029058">
    <property type="entry name" value="AB_hydrolase_fold"/>
</dbReference>
<dbReference type="AlphaFoldDB" id="A0AAV9NJG5"/>
<evidence type="ECO:0000256" key="11">
    <source>
        <dbReference type="ARBA" id="ARBA00025622"/>
    </source>
</evidence>
<dbReference type="GO" id="GO:0006508">
    <property type="term" value="P:proteolysis"/>
    <property type="evidence" value="ECO:0007669"/>
    <property type="project" value="UniProtKB-KW"/>
</dbReference>
<dbReference type="GeneID" id="89979952"/>
<evidence type="ECO:0000313" key="17">
    <source>
        <dbReference type="Proteomes" id="UP001358417"/>
    </source>
</evidence>
<comment type="function">
    <text evidence="11">Vacuolar carboxypeptidase involved in degradation of small peptides. Digests preferentially peptides containing an aliphatic or hydrophobic residue in P1' position, as well as methionine, leucine or phenylalanine in P1 position of ester substrate.</text>
</comment>
<comment type="catalytic activity">
    <reaction evidence="12">
        <text>Release of a C-terminal amino acid with broad specificity.</text>
        <dbReference type="EC" id="3.4.16.5"/>
    </reaction>
</comment>
<comment type="similarity">
    <text evidence="2 13">Belongs to the peptidase S10 family.</text>
</comment>
<evidence type="ECO:0000259" key="15">
    <source>
        <dbReference type="Pfam" id="PF05388"/>
    </source>
</evidence>
<keyword evidence="3" id="KW-0926">Vacuole</keyword>
<dbReference type="EMBL" id="JAVRRD010000006">
    <property type="protein sequence ID" value="KAK5057801.1"/>
    <property type="molecule type" value="Genomic_DNA"/>
</dbReference>
<reference evidence="16 17" key="1">
    <citation type="submission" date="2023-08" db="EMBL/GenBank/DDBJ databases">
        <title>Black Yeasts Isolated from many extreme environments.</title>
        <authorList>
            <person name="Coleine C."/>
            <person name="Stajich J.E."/>
            <person name="Selbmann L."/>
        </authorList>
    </citation>
    <scope>NUCLEOTIDE SEQUENCE [LARGE SCALE GENOMIC DNA]</scope>
    <source>
        <strain evidence="16 17">CCFEE 5792</strain>
    </source>
</reference>
<accession>A0AAV9NJG5</accession>
<evidence type="ECO:0000256" key="14">
    <source>
        <dbReference type="SAM" id="SignalP"/>
    </source>
</evidence>
<gene>
    <name evidence="16" type="ORF">LTR84_011802</name>
</gene>
<feature type="chain" id="PRO_5043676131" description="Carboxypeptidase" evidence="14">
    <location>
        <begin position="16"/>
        <end position="546"/>
    </location>
</feature>
<keyword evidence="4 13" id="KW-0121">Carboxypeptidase</keyword>
<dbReference type="GO" id="GO:0004185">
    <property type="term" value="F:serine-type carboxypeptidase activity"/>
    <property type="evidence" value="ECO:0007669"/>
    <property type="project" value="UniProtKB-UniRule"/>
</dbReference>
<dbReference type="Gene3D" id="3.40.50.1820">
    <property type="entry name" value="alpha/beta hydrolase"/>
    <property type="match status" value="1"/>
</dbReference>
<keyword evidence="6 14" id="KW-0732">Signal</keyword>
<keyword evidence="10" id="KW-0325">Glycoprotein</keyword>
<dbReference type="InterPro" id="IPR018202">
    <property type="entry name" value="Ser_caboxypep_ser_AS"/>
</dbReference>
<evidence type="ECO:0000256" key="8">
    <source>
        <dbReference type="ARBA" id="ARBA00023145"/>
    </source>
</evidence>
<sequence length="546" mass="61263">MKALSTALLAGVATAAIAPQQQPLQFPKTFPKEAKNVIDKQLHNLKDALKGLTAETAAIWDEVAALYPEDMSAASFFSAPKKHTRKPDHEWDHIVRGEDIQNVWVENADGEKERRIDGKLDTYSLRVKSVDPSALGVDPDVKQYSGYLDDDENDKHLFYWFFESRNDPKNDPVVLWLNGGPGCSSLTGLFLELGPSRINENLELVYNPYSWNANASVIFLDQPVNVGYSYSSSSVSNTVAAGKDVYALLTLFFEQFPEYATQDFHIAGESYAGHYIPVFASEISSHKKTNINLKSVLIGNGLTDGLTQYEYYRPMACGDGGWPAVLDKQSCQAMDNALPRCQSLIQNCYDSESVWSCVPASIYCNNALLAPYQRTGQNVYDVRGKCKDSSNLCYPELGWISKWLNEKSVMKALGVEVDSYDSCNFDINRNFLFQGDWMQPFHRLVPGLIEKFPVLIYAGDADFICNWLGNKAWADALEYPGHKEFKAAATKDLRIDDSKKGRKIGDVKSSGNFTFMRIHAAGHMVPLDQPEASLEFFNRWLAKEWF</sequence>
<dbReference type="PANTHER" id="PTHR11802:SF113">
    <property type="entry name" value="SERINE CARBOXYPEPTIDASE CTSA-4.1"/>
    <property type="match status" value="1"/>
</dbReference>
<dbReference type="InterPro" id="IPR008442">
    <property type="entry name" value="Propeptide_carboxypepY"/>
</dbReference>
<dbReference type="Pfam" id="PF05388">
    <property type="entry name" value="Carbpep_Y_N"/>
    <property type="match status" value="1"/>
</dbReference>
<dbReference type="Gene3D" id="1.10.287.410">
    <property type="match status" value="1"/>
</dbReference>
<dbReference type="PANTHER" id="PTHR11802">
    <property type="entry name" value="SERINE PROTEASE FAMILY S10 SERINE CARBOXYPEPTIDASE"/>
    <property type="match status" value="1"/>
</dbReference>
<dbReference type="Proteomes" id="UP001358417">
    <property type="component" value="Unassembled WGS sequence"/>
</dbReference>
<evidence type="ECO:0000256" key="10">
    <source>
        <dbReference type="ARBA" id="ARBA00023180"/>
    </source>
</evidence>
<dbReference type="SUPFAM" id="SSF53474">
    <property type="entry name" value="alpha/beta-Hydrolases"/>
    <property type="match status" value="1"/>
</dbReference>
<evidence type="ECO:0000256" key="6">
    <source>
        <dbReference type="ARBA" id="ARBA00022729"/>
    </source>
</evidence>
<dbReference type="EC" id="3.4.16.-" evidence="13"/>
<evidence type="ECO:0000256" key="1">
    <source>
        <dbReference type="ARBA" id="ARBA00004116"/>
    </source>
</evidence>
<proteinExistence type="inferred from homology"/>
<evidence type="ECO:0000256" key="12">
    <source>
        <dbReference type="ARBA" id="ARBA00052076"/>
    </source>
</evidence>
<evidence type="ECO:0000256" key="4">
    <source>
        <dbReference type="ARBA" id="ARBA00022645"/>
    </source>
</evidence>
<keyword evidence="5 13" id="KW-0645">Protease</keyword>
<protein>
    <recommendedName>
        <fullName evidence="13">Carboxypeptidase</fullName>
        <ecNumber evidence="13">3.4.16.-</ecNumber>
    </recommendedName>
</protein>
<dbReference type="GO" id="GO:0000328">
    <property type="term" value="C:fungal-type vacuole lumen"/>
    <property type="evidence" value="ECO:0007669"/>
    <property type="project" value="UniProtKB-ARBA"/>
</dbReference>
<feature type="signal peptide" evidence="14">
    <location>
        <begin position="1"/>
        <end position="15"/>
    </location>
</feature>
<evidence type="ECO:0000256" key="13">
    <source>
        <dbReference type="RuleBase" id="RU361156"/>
    </source>
</evidence>
<evidence type="ECO:0000313" key="16">
    <source>
        <dbReference type="EMBL" id="KAK5057801.1"/>
    </source>
</evidence>
<evidence type="ECO:0000256" key="2">
    <source>
        <dbReference type="ARBA" id="ARBA00009431"/>
    </source>
</evidence>
<evidence type="ECO:0000256" key="7">
    <source>
        <dbReference type="ARBA" id="ARBA00022801"/>
    </source>
</evidence>
<evidence type="ECO:0000256" key="5">
    <source>
        <dbReference type="ARBA" id="ARBA00022670"/>
    </source>
</evidence>
<dbReference type="RefSeq" id="XP_064708919.1">
    <property type="nucleotide sequence ID" value="XM_064855330.1"/>
</dbReference>
<dbReference type="Pfam" id="PF00450">
    <property type="entry name" value="Peptidase_S10"/>
    <property type="match status" value="1"/>
</dbReference>
<evidence type="ECO:0000256" key="9">
    <source>
        <dbReference type="ARBA" id="ARBA00023157"/>
    </source>
</evidence>
<organism evidence="16 17">
    <name type="scientific">Exophiala bonariae</name>
    <dbReference type="NCBI Taxonomy" id="1690606"/>
    <lineage>
        <taxon>Eukaryota</taxon>
        <taxon>Fungi</taxon>
        <taxon>Dikarya</taxon>
        <taxon>Ascomycota</taxon>
        <taxon>Pezizomycotina</taxon>
        <taxon>Eurotiomycetes</taxon>
        <taxon>Chaetothyriomycetidae</taxon>
        <taxon>Chaetothyriales</taxon>
        <taxon>Herpotrichiellaceae</taxon>
        <taxon>Exophiala</taxon>
    </lineage>
</organism>
<dbReference type="PROSITE" id="PS00131">
    <property type="entry name" value="CARBOXYPEPT_SER_SER"/>
    <property type="match status" value="1"/>
</dbReference>
<feature type="domain" description="Propeptide carboxypeptidase Y" evidence="15">
    <location>
        <begin position="8"/>
        <end position="102"/>
    </location>
</feature>
<dbReference type="InterPro" id="IPR001563">
    <property type="entry name" value="Peptidase_S10"/>
</dbReference>
<name>A0AAV9NJG5_9EURO</name>
<keyword evidence="8" id="KW-0865">Zymogen</keyword>
<dbReference type="PRINTS" id="PR00724">
    <property type="entry name" value="CRBOXYPTASEC"/>
</dbReference>